<evidence type="ECO:0000256" key="2">
    <source>
        <dbReference type="ARBA" id="ARBA00006555"/>
    </source>
</evidence>
<evidence type="ECO:0000256" key="8">
    <source>
        <dbReference type="ARBA" id="ARBA00022989"/>
    </source>
</evidence>
<keyword evidence="14" id="KW-1185">Reference proteome</keyword>
<dbReference type="PROSITE" id="PS52015">
    <property type="entry name" value="TONB_CTD"/>
    <property type="match status" value="1"/>
</dbReference>
<proteinExistence type="inferred from homology"/>
<keyword evidence="7" id="KW-0653">Protein transport</keyword>
<keyword evidence="3" id="KW-0813">Transport</keyword>
<accession>A0ABV6YSC5</accession>
<feature type="chain" id="PRO_5045455432" evidence="11">
    <location>
        <begin position="21"/>
        <end position="156"/>
    </location>
</feature>
<evidence type="ECO:0000256" key="4">
    <source>
        <dbReference type="ARBA" id="ARBA00022475"/>
    </source>
</evidence>
<gene>
    <name evidence="13" type="ORF">ACFL27_02715</name>
</gene>
<evidence type="ECO:0000256" key="9">
    <source>
        <dbReference type="ARBA" id="ARBA00023136"/>
    </source>
</evidence>
<evidence type="ECO:0000256" key="11">
    <source>
        <dbReference type="SAM" id="SignalP"/>
    </source>
</evidence>
<sequence>MIRNQTFFFLLFLLVPFLWNNCDQPKVTDPAGLSQSTPTSPPAPTATPSVYYISQDIVGPREKERVDPIYPRTAYDLKKEGFIILSVIITAEGTVTNIAVLHSAGPQLDAAAIKAVEKWEYYPATLEGKPVAVYYNISFNFSRQTNENHTKSAITD</sequence>
<evidence type="ECO:0000256" key="1">
    <source>
        <dbReference type="ARBA" id="ARBA00004383"/>
    </source>
</evidence>
<dbReference type="Proteomes" id="UP001594351">
    <property type="component" value="Unassembled WGS sequence"/>
</dbReference>
<keyword evidence="9" id="KW-0472">Membrane</keyword>
<feature type="domain" description="TonB C-terminal" evidence="12">
    <location>
        <begin position="55"/>
        <end position="148"/>
    </location>
</feature>
<keyword evidence="11" id="KW-0732">Signal</keyword>
<protein>
    <submittedName>
        <fullName evidence="13">Energy transducer TonB</fullName>
    </submittedName>
</protein>
<dbReference type="NCBIfam" id="TIGR01352">
    <property type="entry name" value="tonB_Cterm"/>
    <property type="match status" value="1"/>
</dbReference>
<keyword evidence="6" id="KW-0812">Transmembrane</keyword>
<dbReference type="Pfam" id="PF03544">
    <property type="entry name" value="TonB_C"/>
    <property type="match status" value="1"/>
</dbReference>
<comment type="subcellular location">
    <subcellularLocation>
        <location evidence="1">Cell inner membrane</location>
        <topology evidence="1">Single-pass membrane protein</topology>
        <orientation evidence="1">Periplasmic side</orientation>
    </subcellularLocation>
</comment>
<evidence type="ECO:0000256" key="3">
    <source>
        <dbReference type="ARBA" id="ARBA00022448"/>
    </source>
</evidence>
<evidence type="ECO:0000256" key="10">
    <source>
        <dbReference type="SAM" id="MobiDB-lite"/>
    </source>
</evidence>
<comment type="similarity">
    <text evidence="2">Belongs to the TonB family.</text>
</comment>
<keyword evidence="4" id="KW-1003">Cell membrane</keyword>
<reference evidence="13 14" key="1">
    <citation type="submission" date="2024-09" db="EMBL/GenBank/DDBJ databases">
        <title>Laminarin stimulates single cell rates of sulfate reduction while oxygen inhibits transcriptomic activity in coastal marine sediment.</title>
        <authorList>
            <person name="Lindsay M."/>
            <person name="Orcutt B."/>
            <person name="Emerson D."/>
            <person name="Stepanauskas R."/>
            <person name="D'Angelo T."/>
        </authorList>
    </citation>
    <scope>NUCLEOTIDE SEQUENCE [LARGE SCALE GENOMIC DNA]</scope>
    <source>
        <strain evidence="13">SAG AM-311-K15</strain>
    </source>
</reference>
<feature type="region of interest" description="Disordered" evidence="10">
    <location>
        <begin position="29"/>
        <end position="48"/>
    </location>
</feature>
<organism evidence="13 14">
    <name type="scientific">candidate division CSSED10-310 bacterium</name>
    <dbReference type="NCBI Taxonomy" id="2855610"/>
    <lineage>
        <taxon>Bacteria</taxon>
        <taxon>Bacteria division CSSED10-310</taxon>
    </lineage>
</organism>
<dbReference type="PANTHER" id="PTHR33446">
    <property type="entry name" value="PROTEIN TONB-RELATED"/>
    <property type="match status" value="1"/>
</dbReference>
<dbReference type="InterPro" id="IPR006260">
    <property type="entry name" value="TonB/TolA_C"/>
</dbReference>
<dbReference type="EMBL" id="JBHPBY010000020">
    <property type="protein sequence ID" value="MFC1849098.1"/>
    <property type="molecule type" value="Genomic_DNA"/>
</dbReference>
<comment type="caution">
    <text evidence="13">The sequence shown here is derived from an EMBL/GenBank/DDBJ whole genome shotgun (WGS) entry which is preliminary data.</text>
</comment>
<evidence type="ECO:0000313" key="14">
    <source>
        <dbReference type="Proteomes" id="UP001594351"/>
    </source>
</evidence>
<evidence type="ECO:0000259" key="12">
    <source>
        <dbReference type="PROSITE" id="PS52015"/>
    </source>
</evidence>
<feature type="signal peptide" evidence="11">
    <location>
        <begin position="1"/>
        <end position="20"/>
    </location>
</feature>
<evidence type="ECO:0000313" key="13">
    <source>
        <dbReference type="EMBL" id="MFC1849098.1"/>
    </source>
</evidence>
<keyword evidence="5" id="KW-0997">Cell inner membrane</keyword>
<dbReference type="Gene3D" id="3.30.1150.10">
    <property type="match status" value="1"/>
</dbReference>
<name>A0ABV6YSC5_UNCC1</name>
<evidence type="ECO:0000256" key="5">
    <source>
        <dbReference type="ARBA" id="ARBA00022519"/>
    </source>
</evidence>
<evidence type="ECO:0000256" key="6">
    <source>
        <dbReference type="ARBA" id="ARBA00022692"/>
    </source>
</evidence>
<dbReference type="InterPro" id="IPR037682">
    <property type="entry name" value="TonB_C"/>
</dbReference>
<dbReference type="InterPro" id="IPR051045">
    <property type="entry name" value="TonB-dependent_transducer"/>
</dbReference>
<keyword evidence="8" id="KW-1133">Transmembrane helix</keyword>
<evidence type="ECO:0000256" key="7">
    <source>
        <dbReference type="ARBA" id="ARBA00022927"/>
    </source>
</evidence>
<dbReference type="SUPFAM" id="SSF74653">
    <property type="entry name" value="TolA/TonB C-terminal domain"/>
    <property type="match status" value="1"/>
</dbReference>